<evidence type="ECO:0000256" key="14">
    <source>
        <dbReference type="ARBA" id="ARBA00073539"/>
    </source>
</evidence>
<evidence type="ECO:0000256" key="7">
    <source>
        <dbReference type="ARBA" id="ARBA00022737"/>
    </source>
</evidence>
<dbReference type="GeneTree" id="ENSGT01140000282522"/>
<evidence type="ECO:0000256" key="11">
    <source>
        <dbReference type="ARBA" id="ARBA00023128"/>
    </source>
</evidence>
<keyword evidence="7" id="KW-0677">Repeat</keyword>
<evidence type="ECO:0000256" key="9">
    <source>
        <dbReference type="ARBA" id="ARBA00022824"/>
    </source>
</evidence>
<dbReference type="FunFam" id="3.40.50.300:FF:000536">
    <property type="entry name" value="GTPase IMAP family member 8"/>
    <property type="match status" value="1"/>
</dbReference>
<evidence type="ECO:0000256" key="4">
    <source>
        <dbReference type="ARBA" id="ARBA00004555"/>
    </source>
</evidence>
<dbReference type="SUPFAM" id="SSF52540">
    <property type="entry name" value="P-loop containing nucleoside triphosphate hydrolases"/>
    <property type="match status" value="1"/>
</dbReference>
<dbReference type="GO" id="GO:0005525">
    <property type="term" value="F:GTP binding"/>
    <property type="evidence" value="ECO:0007669"/>
    <property type="project" value="UniProtKB-KW"/>
</dbReference>
<dbReference type="AlphaFoldDB" id="A0A3P8R0P0"/>
<name>A0A3P8R0P0_ASTCA</name>
<dbReference type="Gene3D" id="3.40.50.300">
    <property type="entry name" value="P-loop containing nucleotide triphosphate hydrolases"/>
    <property type="match status" value="1"/>
</dbReference>
<keyword evidence="6" id="KW-0963">Cytoplasm</keyword>
<dbReference type="Bgee" id="ENSACLG00000023739">
    <property type="expression patterns" value="Expressed in testis"/>
</dbReference>
<dbReference type="PROSITE" id="PS51720">
    <property type="entry name" value="G_AIG1"/>
    <property type="match status" value="1"/>
</dbReference>
<dbReference type="InterPro" id="IPR006703">
    <property type="entry name" value="G_AIG1"/>
</dbReference>
<comment type="similarity">
    <text evidence="5">Belongs to the TRAFAC class TrmE-Era-EngA-EngB-Septin-like GTPase superfamily. AIG1/Toc34/Toc159-like paraseptin GTPase family. IAN subfamily.</text>
</comment>
<evidence type="ECO:0000256" key="2">
    <source>
        <dbReference type="ARBA" id="ARBA00004240"/>
    </source>
</evidence>
<dbReference type="GO" id="GO:0005739">
    <property type="term" value="C:mitochondrion"/>
    <property type="evidence" value="ECO:0007669"/>
    <property type="project" value="UniProtKB-SubCell"/>
</dbReference>
<dbReference type="Proteomes" id="UP000265100">
    <property type="component" value="Chromosome 9"/>
</dbReference>
<comment type="function">
    <text evidence="13">Exerts an anti-apoptotic effect in the immune system and is involved in responses to infections.</text>
</comment>
<dbReference type="Ensembl" id="ENSACLT00000035881.2">
    <property type="protein sequence ID" value="ENSACLP00000035054.2"/>
    <property type="gene ID" value="ENSACLG00000036759.1"/>
</dbReference>
<evidence type="ECO:0000256" key="12">
    <source>
        <dbReference type="ARBA" id="ARBA00023134"/>
    </source>
</evidence>
<keyword evidence="12" id="KW-0342">GTP-binding</keyword>
<reference evidence="17" key="2">
    <citation type="submission" date="2025-08" db="UniProtKB">
        <authorList>
            <consortium name="Ensembl"/>
        </authorList>
    </citation>
    <scope>IDENTIFICATION</scope>
</reference>
<accession>A0A3P8R0P0</accession>
<keyword evidence="8" id="KW-0547">Nucleotide-binding</keyword>
<dbReference type="GO" id="GO:0005794">
    <property type="term" value="C:Golgi apparatus"/>
    <property type="evidence" value="ECO:0007669"/>
    <property type="project" value="UniProtKB-SubCell"/>
</dbReference>
<evidence type="ECO:0000256" key="15">
    <source>
        <dbReference type="ARBA" id="ARBA00077278"/>
    </source>
</evidence>
<dbReference type="PANTHER" id="PTHR10903">
    <property type="entry name" value="GTPASE, IMAP FAMILY MEMBER-RELATED"/>
    <property type="match status" value="1"/>
</dbReference>
<keyword evidence="11" id="KW-0496">Mitochondrion</keyword>
<organism evidence="17 18">
    <name type="scientific">Astatotilapia calliptera</name>
    <name type="common">Eastern happy</name>
    <name type="synonym">Chromis callipterus</name>
    <dbReference type="NCBI Taxonomy" id="8154"/>
    <lineage>
        <taxon>Eukaryota</taxon>
        <taxon>Metazoa</taxon>
        <taxon>Chordata</taxon>
        <taxon>Craniata</taxon>
        <taxon>Vertebrata</taxon>
        <taxon>Euteleostomi</taxon>
        <taxon>Actinopterygii</taxon>
        <taxon>Neopterygii</taxon>
        <taxon>Teleostei</taxon>
        <taxon>Neoteleostei</taxon>
        <taxon>Acanthomorphata</taxon>
        <taxon>Ovalentaria</taxon>
        <taxon>Cichlomorphae</taxon>
        <taxon>Cichliformes</taxon>
        <taxon>Cichlidae</taxon>
        <taxon>African cichlids</taxon>
        <taxon>Pseudocrenilabrinae</taxon>
        <taxon>Haplochromini</taxon>
        <taxon>Astatotilapia</taxon>
    </lineage>
</organism>
<evidence type="ECO:0000256" key="5">
    <source>
        <dbReference type="ARBA" id="ARBA00008535"/>
    </source>
</evidence>
<keyword evidence="10" id="KW-0333">Golgi apparatus</keyword>
<feature type="domain" description="AIG1-type G" evidence="16">
    <location>
        <begin position="180"/>
        <end position="369"/>
    </location>
</feature>
<dbReference type="InterPro" id="IPR045058">
    <property type="entry name" value="GIMA/IAN/Toc"/>
</dbReference>
<evidence type="ECO:0000259" key="16">
    <source>
        <dbReference type="PROSITE" id="PS51720"/>
    </source>
</evidence>
<keyword evidence="18" id="KW-1185">Reference proteome</keyword>
<comment type="subcellular location">
    <subcellularLocation>
        <location evidence="3">Cytoplasm</location>
        <location evidence="3">Cytosol</location>
    </subcellularLocation>
    <subcellularLocation>
        <location evidence="2">Endoplasmic reticulum</location>
    </subcellularLocation>
    <subcellularLocation>
        <location evidence="4">Golgi apparatus</location>
    </subcellularLocation>
    <subcellularLocation>
        <location evidence="1">Mitochondrion</location>
    </subcellularLocation>
</comment>
<evidence type="ECO:0000313" key="18">
    <source>
        <dbReference type="Proteomes" id="UP000265100"/>
    </source>
</evidence>
<dbReference type="GO" id="GO:0005829">
    <property type="term" value="C:cytosol"/>
    <property type="evidence" value="ECO:0007669"/>
    <property type="project" value="UniProtKB-SubCell"/>
</dbReference>
<evidence type="ECO:0000256" key="8">
    <source>
        <dbReference type="ARBA" id="ARBA00022741"/>
    </source>
</evidence>
<dbReference type="InterPro" id="IPR027417">
    <property type="entry name" value="P-loop_NTPase"/>
</dbReference>
<sequence length="369" mass="42128">MSEDKISVVILGNGKSLKKALITNILEDDISVLSTRKILTKTTIYENETYVFTCMPDLDVQCDDIKQQFAMNPDPDMCLLVVRCDFSVENVWNQIEYLSKKSGTPTDTFTVVLPLSSKPTEYPFKNMTMEQLYRELPYKQRGLSHKRSAADPQSMTALGDLSLNSCLRSKHEWMEENHFDTKVNLVLLGMTGTGKSASGNTILGKKFFKCKPSTKPVTTECQRAESKINGIHVRVIDNPDIFDDDINPRVWDTHVKKCKQLCESEPCVYLLVMQASRFTDGERNIIEKLEKAFASKVRKQTIILFTRGDDLHCANIKLEDFLHSCQPGLKEIIQKCDNRCVVFENSRPTSHQVAILMEKVIRMIREQQQ</sequence>
<reference evidence="17" key="3">
    <citation type="submission" date="2025-09" db="UniProtKB">
        <authorList>
            <consortium name="Ensembl"/>
        </authorList>
    </citation>
    <scope>IDENTIFICATION</scope>
</reference>
<evidence type="ECO:0000256" key="6">
    <source>
        <dbReference type="ARBA" id="ARBA00022490"/>
    </source>
</evidence>
<evidence type="ECO:0000256" key="3">
    <source>
        <dbReference type="ARBA" id="ARBA00004514"/>
    </source>
</evidence>
<reference evidence="17" key="1">
    <citation type="submission" date="2018-05" db="EMBL/GenBank/DDBJ databases">
        <authorList>
            <person name="Datahose"/>
        </authorList>
    </citation>
    <scope>NUCLEOTIDE SEQUENCE</scope>
</reference>
<proteinExistence type="inferred from homology"/>
<evidence type="ECO:0000256" key="1">
    <source>
        <dbReference type="ARBA" id="ARBA00004173"/>
    </source>
</evidence>
<evidence type="ECO:0000256" key="10">
    <source>
        <dbReference type="ARBA" id="ARBA00023034"/>
    </source>
</evidence>
<protein>
    <recommendedName>
        <fullName evidence="14">GTPase IMAP family member 8</fullName>
    </recommendedName>
    <alternativeName>
        <fullName evidence="15">Immune-associated nucleotide-binding protein 9</fullName>
    </alternativeName>
</protein>
<dbReference type="GO" id="GO:0005783">
    <property type="term" value="C:endoplasmic reticulum"/>
    <property type="evidence" value="ECO:0007669"/>
    <property type="project" value="UniProtKB-SubCell"/>
</dbReference>
<dbReference type="STRING" id="8154.ENSACLP00000035054"/>
<evidence type="ECO:0000256" key="13">
    <source>
        <dbReference type="ARBA" id="ARBA00056809"/>
    </source>
</evidence>
<dbReference type="Pfam" id="PF04548">
    <property type="entry name" value="AIG1"/>
    <property type="match status" value="1"/>
</dbReference>
<dbReference type="PANTHER" id="PTHR10903:SF188">
    <property type="entry name" value="GTPASE IMAP FAMILY MEMBER 2-LIKE-RELATED"/>
    <property type="match status" value="1"/>
</dbReference>
<keyword evidence="9" id="KW-0256">Endoplasmic reticulum</keyword>
<evidence type="ECO:0000313" key="17">
    <source>
        <dbReference type="Ensembl" id="ENSACLP00000035054.2"/>
    </source>
</evidence>